<sequence>MSEYSTNLKYDDVLTSILVNEKSIIGFLSAIFNFLARRTDFYCVIDGPYANIGFPPGVAEELVVKVLRAWDPKNRKPPNGTRESQSDINNEIMCSTVAQEVEVIADNEDEEADIVESNQDSNVAEETKPTNTGLEEQQITKDLIELKEPTILEDNSEKKSNIGLDGTNKFPEDYEPPVIPTQKNSETYNGAEREKYLWAQTIMDLDVIVKLPPYIKSSKDLKVTINAGDVCVACKDGDIIIKDKLPYKIKSIDSFWSISEGRLLMHLEKAQERWWYKFLEEEEAIDLSSIDCSRPLDELPEDHIAKVRELQWNQEQKRRGLPTSDEIRNIEVLKKAWNAPGSPFQGKEFDPSVLSQSSKDFTSFGS</sequence>
<evidence type="ECO:0000313" key="2">
    <source>
        <dbReference type="Proteomes" id="UP000824533"/>
    </source>
</evidence>
<dbReference type="EMBL" id="CM034398">
    <property type="protein sequence ID" value="KAJ0177072.1"/>
    <property type="molecule type" value="Genomic_DNA"/>
</dbReference>
<dbReference type="Proteomes" id="UP000824533">
    <property type="component" value="Linkage Group LG12"/>
</dbReference>
<reference evidence="1 2" key="1">
    <citation type="journal article" date="2021" name="Front. Genet.">
        <title>Chromosome-Level Genome Assembly Reveals Significant Gene Expansion in the Toll and IMD Signaling Pathways of Dendrolimus kikuchii.</title>
        <authorList>
            <person name="Zhou J."/>
            <person name="Wu P."/>
            <person name="Xiong Z."/>
            <person name="Liu N."/>
            <person name="Zhao N."/>
            <person name="Ji M."/>
            <person name="Qiu Y."/>
            <person name="Yang B."/>
        </authorList>
    </citation>
    <scope>NUCLEOTIDE SEQUENCE [LARGE SCALE GENOMIC DNA]</scope>
    <source>
        <strain evidence="1">Ann1</strain>
    </source>
</reference>
<accession>A0ACC1D0M5</accession>
<protein>
    <submittedName>
        <fullName evidence="1">Uncharacterized protein</fullName>
    </submittedName>
</protein>
<name>A0ACC1D0M5_9NEOP</name>
<keyword evidence="2" id="KW-1185">Reference proteome</keyword>
<evidence type="ECO:0000313" key="1">
    <source>
        <dbReference type="EMBL" id="KAJ0177072.1"/>
    </source>
</evidence>
<organism evidence="1 2">
    <name type="scientific">Dendrolimus kikuchii</name>
    <dbReference type="NCBI Taxonomy" id="765133"/>
    <lineage>
        <taxon>Eukaryota</taxon>
        <taxon>Metazoa</taxon>
        <taxon>Ecdysozoa</taxon>
        <taxon>Arthropoda</taxon>
        <taxon>Hexapoda</taxon>
        <taxon>Insecta</taxon>
        <taxon>Pterygota</taxon>
        <taxon>Neoptera</taxon>
        <taxon>Endopterygota</taxon>
        <taxon>Lepidoptera</taxon>
        <taxon>Glossata</taxon>
        <taxon>Ditrysia</taxon>
        <taxon>Bombycoidea</taxon>
        <taxon>Lasiocampidae</taxon>
        <taxon>Dendrolimus</taxon>
    </lineage>
</organism>
<proteinExistence type="predicted"/>
<comment type="caution">
    <text evidence="1">The sequence shown here is derived from an EMBL/GenBank/DDBJ whole genome shotgun (WGS) entry which is preliminary data.</text>
</comment>
<gene>
    <name evidence="1" type="ORF">K1T71_007081</name>
</gene>